<proteinExistence type="predicted"/>
<gene>
    <name evidence="1" type="ORF">M9Y10_030442</name>
</gene>
<reference evidence="1 2" key="1">
    <citation type="submission" date="2024-04" db="EMBL/GenBank/DDBJ databases">
        <title>Tritrichomonas musculus Genome.</title>
        <authorList>
            <person name="Alves-Ferreira E."/>
            <person name="Grigg M."/>
            <person name="Lorenzi H."/>
            <person name="Galac M."/>
        </authorList>
    </citation>
    <scope>NUCLEOTIDE SEQUENCE [LARGE SCALE GENOMIC DNA]</scope>
    <source>
        <strain evidence="1 2">EAF2021</strain>
    </source>
</reference>
<sequence length="253" mass="29205">MILSLKSTGPDYNRIRTNVQIPWNCEYIEYYVESVNIRDVLVMTNDDEIGFKVHFNDYVEDFEGAITFNNSYHMGFKSKIKPALEVDINTRGVRKIMNVNRNSAKQVVITPNVDLMFTNITRLAGFATGMYNVKPNEVLHEGTTYTLEKPIHDFYNKLYLVSKQGKAIQSNIGNEEYTPSIIASIDHPIREGTPIIYNFEMYGKPIKNIVNIDSFKQIELELVDFEYQPVKLMSPMFVTIKVNPCEKPRLKLL</sequence>
<evidence type="ECO:0000313" key="2">
    <source>
        <dbReference type="Proteomes" id="UP001470230"/>
    </source>
</evidence>
<keyword evidence="2" id="KW-1185">Reference proteome</keyword>
<dbReference type="EMBL" id="JAPFFF010000044">
    <property type="protein sequence ID" value="KAK8840667.1"/>
    <property type="molecule type" value="Genomic_DNA"/>
</dbReference>
<protein>
    <submittedName>
        <fullName evidence="1">Uncharacterized protein</fullName>
    </submittedName>
</protein>
<organism evidence="1 2">
    <name type="scientific">Tritrichomonas musculus</name>
    <dbReference type="NCBI Taxonomy" id="1915356"/>
    <lineage>
        <taxon>Eukaryota</taxon>
        <taxon>Metamonada</taxon>
        <taxon>Parabasalia</taxon>
        <taxon>Tritrichomonadida</taxon>
        <taxon>Tritrichomonadidae</taxon>
        <taxon>Tritrichomonas</taxon>
    </lineage>
</organism>
<dbReference type="Proteomes" id="UP001470230">
    <property type="component" value="Unassembled WGS sequence"/>
</dbReference>
<name>A0ABR2H381_9EUKA</name>
<comment type="caution">
    <text evidence="1">The sequence shown here is derived from an EMBL/GenBank/DDBJ whole genome shotgun (WGS) entry which is preliminary data.</text>
</comment>
<evidence type="ECO:0000313" key="1">
    <source>
        <dbReference type="EMBL" id="KAK8840667.1"/>
    </source>
</evidence>
<accession>A0ABR2H381</accession>